<keyword evidence="3" id="KW-1185">Reference proteome</keyword>
<proteinExistence type="predicted"/>
<sequence>MQPKRRNGTSASKRGDTKQVSAHAPGSTAVFPAAAAASSLIQPLPNADGHNGHQLTPGSMAGRRNAAGSVQREIFGIQRRHP</sequence>
<protein>
    <submittedName>
        <fullName evidence="2">Uncharacterized protein</fullName>
    </submittedName>
</protein>
<gene>
    <name evidence="2" type="ORF">LG35_07240</name>
</gene>
<evidence type="ECO:0000313" key="3">
    <source>
        <dbReference type="Proteomes" id="UP000030889"/>
    </source>
</evidence>
<organism evidence="2 3">
    <name type="scientific">Alistipes inops</name>
    <dbReference type="NCBI Taxonomy" id="1501391"/>
    <lineage>
        <taxon>Bacteria</taxon>
        <taxon>Pseudomonadati</taxon>
        <taxon>Bacteroidota</taxon>
        <taxon>Bacteroidia</taxon>
        <taxon>Bacteroidales</taxon>
        <taxon>Rikenellaceae</taxon>
        <taxon>Alistipes</taxon>
    </lineage>
</organism>
<evidence type="ECO:0000313" key="2">
    <source>
        <dbReference type="EMBL" id="KHE42024.1"/>
    </source>
</evidence>
<name>A0ABR4YID0_9BACT</name>
<dbReference type="EMBL" id="JRGF01000007">
    <property type="protein sequence ID" value="KHE42024.1"/>
    <property type="molecule type" value="Genomic_DNA"/>
</dbReference>
<accession>A0ABR4YID0</accession>
<feature type="region of interest" description="Disordered" evidence="1">
    <location>
        <begin position="1"/>
        <end position="27"/>
    </location>
</feature>
<feature type="region of interest" description="Disordered" evidence="1">
    <location>
        <begin position="42"/>
        <end position="82"/>
    </location>
</feature>
<dbReference type="Proteomes" id="UP000030889">
    <property type="component" value="Unassembled WGS sequence"/>
</dbReference>
<comment type="caution">
    <text evidence="2">The sequence shown here is derived from an EMBL/GenBank/DDBJ whole genome shotgun (WGS) entry which is preliminary data.</text>
</comment>
<reference evidence="2 3" key="1">
    <citation type="submission" date="2014-09" db="EMBL/GenBank/DDBJ databases">
        <title>Alistipes sp. 627, sp. nov., a novel member of the family Rikenellaceae isolated from human faeces.</title>
        <authorList>
            <person name="Shkoporov A.N."/>
            <person name="Chaplin A.V."/>
            <person name="Motuzova O.V."/>
            <person name="Kafarskaia L.I."/>
            <person name="Khokhlova E.V."/>
            <person name="Efimov B.A."/>
        </authorList>
    </citation>
    <scope>NUCLEOTIDE SEQUENCE [LARGE SCALE GENOMIC DNA]</scope>
    <source>
        <strain evidence="2 3">627</strain>
    </source>
</reference>
<evidence type="ECO:0000256" key="1">
    <source>
        <dbReference type="SAM" id="MobiDB-lite"/>
    </source>
</evidence>